<dbReference type="Proteomes" id="UP001050691">
    <property type="component" value="Unassembled WGS sequence"/>
</dbReference>
<feature type="compositionally biased region" description="Low complexity" evidence="1">
    <location>
        <begin position="391"/>
        <end position="408"/>
    </location>
</feature>
<dbReference type="EMBL" id="BPWL01000001">
    <property type="protein sequence ID" value="GJJ06577.1"/>
    <property type="molecule type" value="Genomic_DNA"/>
</dbReference>
<evidence type="ECO:0000313" key="2">
    <source>
        <dbReference type="EMBL" id="GJJ06577.1"/>
    </source>
</evidence>
<feature type="region of interest" description="Disordered" evidence="1">
    <location>
        <begin position="639"/>
        <end position="733"/>
    </location>
</feature>
<feature type="compositionally biased region" description="Low complexity" evidence="1">
    <location>
        <begin position="131"/>
        <end position="142"/>
    </location>
</feature>
<feature type="compositionally biased region" description="Low complexity" evidence="1">
    <location>
        <begin position="415"/>
        <end position="430"/>
    </location>
</feature>
<name>A0AAV4ZZ87_9AGAM</name>
<feature type="compositionally biased region" description="Basic residues" evidence="1">
    <location>
        <begin position="183"/>
        <end position="195"/>
    </location>
</feature>
<feature type="compositionally biased region" description="Polar residues" evidence="1">
    <location>
        <begin position="923"/>
        <end position="944"/>
    </location>
</feature>
<gene>
    <name evidence="2" type="ORF">Clacol_000770</name>
</gene>
<feature type="compositionally biased region" description="Low complexity" evidence="1">
    <location>
        <begin position="51"/>
        <end position="63"/>
    </location>
</feature>
<feature type="compositionally biased region" description="Low complexity" evidence="1">
    <location>
        <begin position="94"/>
        <end position="120"/>
    </location>
</feature>
<feature type="compositionally biased region" description="Low complexity" evidence="1">
    <location>
        <begin position="221"/>
        <end position="238"/>
    </location>
</feature>
<keyword evidence="3" id="KW-1185">Reference proteome</keyword>
<feature type="compositionally biased region" description="Polar residues" evidence="1">
    <location>
        <begin position="121"/>
        <end position="130"/>
    </location>
</feature>
<feature type="compositionally biased region" description="Low complexity" evidence="1">
    <location>
        <begin position="875"/>
        <end position="892"/>
    </location>
</feature>
<feature type="compositionally biased region" description="Low complexity" evidence="1">
    <location>
        <begin position="748"/>
        <end position="764"/>
    </location>
</feature>
<sequence>MSQHSAQQQQDDDLQSEHHSDSPPPQPLLRPAQGAWSAYNFSQLRKATTVTRGDGSSLSSSRLTRPESAERHSQGGLAKASTRNVVEHPMTNATRRQSPNPSSRPYNPNYYPNAAYTQPPLNTQLHNKNNTSYYRSTVSPSSSRERERERDSDHISQSQQQSSRNNHEERELPQQQQQQNTSSHHHYHHHHRLYRHSPSPPTFSREDSHSPLGNPGPRNQSPSSPTTTPAPTTVHSGTSISQIIAATQPGPVVRDSGGGHFQTSQHQRQHSKSPPISSSARPSGSDPNHKSGSFRPKPASHSNSSTGMYPFNSLSVTAGVPETGISGNNNANDNSSSNPASSSIPDPNAAEAYTNPAISSAPPNMTSPLLAYPSVPDHQTHPHPHMGIAQTLTPSLTPALPPVQTQQAQPPPPQGHTQTQTLTPTITPTSALPPPPSHNVQHQAHSSPPSTSAQEIIVLLMEDIRFTGSEDPDFQLAEVSVSLREGSSSGGSGEGSSGPWWADGEEVIKALQMTTGRLEGAAKVYARRGKYRQCFVRISEDGVMECQPSSLLMVSREKTIELIIEPNFESRPTHDPYSYHRSHTPHHPPHPHPVVYPLHPHPHSRSTPSRMGMNINMVPGAGSSGGVAMSYDDYYGSPTSTSMAHSHPHPHLHSGPPYTTHMGGPPQYYSGSGNGGGTSPTFGQKRGHEDDTIPNKRLRTGSSGNGNNNTTSGGNGPSAGGGSAGGSMTNSGVNSVVMDMNTVSAMAAASNSTTSTGQSGSSTVPVEGVNPGPSAGGGGGPSNNSSNTGNTLNPSSSNRNRASIGMGLSRPGSRGGLRGNTSSPGNPGSITNNGGNNNNSGLSSNPLSVSIGVRANAPLGLGNVAATATSGQLRGSTGTSASASTPVSASGSGTAGTGTPGPSAMTSGSGNHAQRPSSPEEYTPSSQVFPPNSGGRMNNPTFVNHQGGKAPKEIINAAIVAYLRSHIQNEEGYMEFAASKGRLLPIPELLRGYRFAARIVTTWANRKTPPTAEGCGNKRITKNHVLQALFRQTSWGSDCEQTLQLADKYGPGGPFEDSRVVEILNGGSMLPEKGSLGLGGANDGTSKAAPGRSQGSVALLDFLKDVDKDYKSRSGGGGGGGKKPPAQSVVASGSGETSSSRRTPIVTGNPYPSLSTSPISGADVVSGAVSNTSVPPNTNNTNNTASSSTSPPTQNPTPTVTPTTSPNLDHAISPNSVTGGVVGEVVQTQMESGSSSIIADASLAAATVAGIIASSAASTAVS</sequence>
<feature type="compositionally biased region" description="Low complexity" evidence="1">
    <location>
        <begin position="900"/>
        <end position="910"/>
    </location>
</feature>
<feature type="compositionally biased region" description="Basic and acidic residues" evidence="1">
    <location>
        <begin position="64"/>
        <end position="73"/>
    </location>
</feature>
<feature type="compositionally biased region" description="Polar residues" evidence="1">
    <location>
        <begin position="1150"/>
        <end position="1159"/>
    </location>
</feature>
<feature type="compositionally biased region" description="Low complexity" evidence="1">
    <location>
        <begin position="1128"/>
        <end position="1143"/>
    </location>
</feature>
<feature type="region of interest" description="Disordered" evidence="1">
    <location>
        <begin position="870"/>
        <end position="946"/>
    </location>
</feature>
<feature type="region of interest" description="Disordered" evidence="1">
    <location>
        <begin position="1"/>
        <end position="35"/>
    </location>
</feature>
<evidence type="ECO:0000256" key="1">
    <source>
        <dbReference type="SAM" id="MobiDB-lite"/>
    </source>
</evidence>
<proteinExistence type="predicted"/>
<feature type="compositionally biased region" description="Low complexity" evidence="1">
    <location>
        <begin position="324"/>
        <end position="350"/>
    </location>
</feature>
<comment type="caution">
    <text evidence="2">The sequence shown here is derived from an EMBL/GenBank/DDBJ whole genome shotgun (WGS) entry which is preliminary data.</text>
</comment>
<feature type="region of interest" description="Disordered" evidence="1">
    <location>
        <begin position="748"/>
        <end position="843"/>
    </location>
</feature>
<feature type="compositionally biased region" description="Low complexity" evidence="1">
    <location>
        <begin position="782"/>
        <end position="798"/>
    </location>
</feature>
<protein>
    <submittedName>
        <fullName evidence="2">Uncharacterized protein</fullName>
    </submittedName>
</protein>
<feature type="compositionally biased region" description="Basic residues" evidence="1">
    <location>
        <begin position="580"/>
        <end position="590"/>
    </location>
</feature>
<organism evidence="2 3">
    <name type="scientific">Clathrus columnatus</name>
    <dbReference type="NCBI Taxonomy" id="1419009"/>
    <lineage>
        <taxon>Eukaryota</taxon>
        <taxon>Fungi</taxon>
        <taxon>Dikarya</taxon>
        <taxon>Basidiomycota</taxon>
        <taxon>Agaricomycotina</taxon>
        <taxon>Agaricomycetes</taxon>
        <taxon>Phallomycetidae</taxon>
        <taxon>Phallales</taxon>
        <taxon>Clathraceae</taxon>
        <taxon>Clathrus</taxon>
    </lineage>
</organism>
<feature type="compositionally biased region" description="Polar residues" evidence="1">
    <location>
        <begin position="438"/>
        <end position="452"/>
    </location>
</feature>
<evidence type="ECO:0000313" key="3">
    <source>
        <dbReference type="Proteomes" id="UP001050691"/>
    </source>
</evidence>
<accession>A0AAV4ZZ87</accession>
<feature type="compositionally biased region" description="Gly residues" evidence="1">
    <location>
        <begin position="713"/>
        <end position="725"/>
    </location>
</feature>
<feature type="compositionally biased region" description="Polar residues" evidence="1">
    <location>
        <begin position="300"/>
        <end position="316"/>
    </location>
</feature>
<feature type="compositionally biased region" description="Basic and acidic residues" evidence="1">
    <location>
        <begin position="143"/>
        <end position="154"/>
    </location>
</feature>
<feature type="compositionally biased region" description="Low complexity" evidence="1">
    <location>
        <begin position="653"/>
        <end position="671"/>
    </location>
</feature>
<feature type="compositionally biased region" description="Polar residues" evidence="1">
    <location>
        <begin position="356"/>
        <end position="367"/>
    </location>
</feature>
<reference evidence="2" key="1">
    <citation type="submission" date="2021-10" db="EMBL/GenBank/DDBJ databases">
        <title>De novo Genome Assembly of Clathrus columnatus (Basidiomycota, Fungi) Using Illumina and Nanopore Sequence Data.</title>
        <authorList>
            <person name="Ogiso-Tanaka E."/>
            <person name="Itagaki H."/>
            <person name="Hosoya T."/>
            <person name="Hosaka K."/>
        </authorList>
    </citation>
    <scope>NUCLEOTIDE SEQUENCE</scope>
    <source>
        <strain evidence="2">MO-923</strain>
    </source>
</reference>
<feature type="compositionally biased region" description="Low complexity" evidence="1">
    <location>
        <begin position="700"/>
        <end position="712"/>
    </location>
</feature>
<feature type="compositionally biased region" description="Low complexity" evidence="1">
    <location>
        <begin position="1169"/>
        <end position="1207"/>
    </location>
</feature>
<feature type="region of interest" description="Disordered" evidence="1">
    <location>
        <begin position="571"/>
        <end position="593"/>
    </location>
</feature>
<feature type="region of interest" description="Disordered" evidence="1">
    <location>
        <begin position="47"/>
        <end position="452"/>
    </location>
</feature>
<feature type="compositionally biased region" description="Polar residues" evidence="1">
    <location>
        <begin position="261"/>
        <end position="286"/>
    </location>
</feature>
<dbReference type="AlphaFoldDB" id="A0AAV4ZZ87"/>
<feature type="compositionally biased region" description="Low complexity" evidence="1">
    <location>
        <begin position="173"/>
        <end position="182"/>
    </location>
</feature>
<feature type="compositionally biased region" description="Low complexity" evidence="1">
    <location>
        <begin position="822"/>
        <end position="843"/>
    </location>
</feature>
<feature type="region of interest" description="Disordered" evidence="1">
    <location>
        <begin position="1110"/>
        <end position="1207"/>
    </location>
</feature>